<evidence type="ECO:0000256" key="2">
    <source>
        <dbReference type="ARBA" id="ARBA00022448"/>
    </source>
</evidence>
<evidence type="ECO:0000259" key="8">
    <source>
        <dbReference type="PROSITE" id="PS50850"/>
    </source>
</evidence>
<gene>
    <name evidence="9" type="ORF">ACFOD9_11895</name>
</gene>
<name>A0ABV7ISN3_9SPHN</name>
<organism evidence="9 10">
    <name type="scientific">Novosphingobium bradum</name>
    <dbReference type="NCBI Taxonomy" id="1737444"/>
    <lineage>
        <taxon>Bacteria</taxon>
        <taxon>Pseudomonadati</taxon>
        <taxon>Pseudomonadota</taxon>
        <taxon>Alphaproteobacteria</taxon>
        <taxon>Sphingomonadales</taxon>
        <taxon>Sphingomonadaceae</taxon>
        <taxon>Novosphingobium</taxon>
    </lineage>
</organism>
<dbReference type="EMBL" id="JBHRTQ010000010">
    <property type="protein sequence ID" value="MFC3174952.1"/>
    <property type="molecule type" value="Genomic_DNA"/>
</dbReference>
<feature type="transmembrane region" description="Helical" evidence="7">
    <location>
        <begin position="180"/>
        <end position="206"/>
    </location>
</feature>
<dbReference type="PROSITE" id="PS50850">
    <property type="entry name" value="MFS"/>
    <property type="match status" value="1"/>
</dbReference>
<evidence type="ECO:0000256" key="1">
    <source>
        <dbReference type="ARBA" id="ARBA00004651"/>
    </source>
</evidence>
<evidence type="ECO:0000313" key="10">
    <source>
        <dbReference type="Proteomes" id="UP001595604"/>
    </source>
</evidence>
<keyword evidence="6 7" id="KW-0472">Membrane</keyword>
<keyword evidence="3" id="KW-1003">Cell membrane</keyword>
<feature type="transmembrane region" description="Helical" evidence="7">
    <location>
        <begin position="273"/>
        <end position="290"/>
    </location>
</feature>
<protein>
    <submittedName>
        <fullName evidence="9">MFS transporter</fullName>
    </submittedName>
</protein>
<dbReference type="RefSeq" id="WP_379510330.1">
    <property type="nucleotide sequence ID" value="NZ_JBHRTQ010000010.1"/>
</dbReference>
<dbReference type="Gene3D" id="1.20.1250.20">
    <property type="entry name" value="MFS general substrate transporter like domains"/>
    <property type="match status" value="1"/>
</dbReference>
<keyword evidence="5 7" id="KW-1133">Transmembrane helix</keyword>
<evidence type="ECO:0000256" key="6">
    <source>
        <dbReference type="ARBA" id="ARBA00023136"/>
    </source>
</evidence>
<dbReference type="PANTHER" id="PTHR23513">
    <property type="entry name" value="INTEGRAL MEMBRANE EFFLUX PROTEIN-RELATED"/>
    <property type="match status" value="1"/>
</dbReference>
<reference evidence="10" key="1">
    <citation type="journal article" date="2019" name="Int. J. Syst. Evol. Microbiol.">
        <title>The Global Catalogue of Microorganisms (GCM) 10K type strain sequencing project: providing services to taxonomists for standard genome sequencing and annotation.</title>
        <authorList>
            <consortium name="The Broad Institute Genomics Platform"/>
            <consortium name="The Broad Institute Genome Sequencing Center for Infectious Disease"/>
            <person name="Wu L."/>
            <person name="Ma J."/>
        </authorList>
    </citation>
    <scope>NUCLEOTIDE SEQUENCE [LARGE SCALE GENOMIC DNA]</scope>
    <source>
        <strain evidence="10">KCTC 42984</strain>
    </source>
</reference>
<dbReference type="InterPro" id="IPR020846">
    <property type="entry name" value="MFS_dom"/>
</dbReference>
<dbReference type="Proteomes" id="UP001595604">
    <property type="component" value="Unassembled WGS sequence"/>
</dbReference>
<feature type="transmembrane region" description="Helical" evidence="7">
    <location>
        <begin position="302"/>
        <end position="320"/>
    </location>
</feature>
<dbReference type="PANTHER" id="PTHR23513:SF11">
    <property type="entry name" value="STAPHYLOFERRIN A TRANSPORTER"/>
    <property type="match status" value="1"/>
</dbReference>
<feature type="transmembrane region" description="Helical" evidence="7">
    <location>
        <begin position="357"/>
        <end position="380"/>
    </location>
</feature>
<proteinExistence type="predicted"/>
<keyword evidence="2" id="KW-0813">Transport</keyword>
<feature type="transmembrane region" description="Helical" evidence="7">
    <location>
        <begin position="326"/>
        <end position="345"/>
    </location>
</feature>
<dbReference type="SUPFAM" id="SSF103473">
    <property type="entry name" value="MFS general substrate transporter"/>
    <property type="match status" value="1"/>
</dbReference>
<evidence type="ECO:0000256" key="7">
    <source>
        <dbReference type="SAM" id="Phobius"/>
    </source>
</evidence>
<feature type="transmembrane region" description="Helical" evidence="7">
    <location>
        <begin position="386"/>
        <end position="407"/>
    </location>
</feature>
<accession>A0ABV7ISN3</accession>
<comment type="caution">
    <text evidence="9">The sequence shown here is derived from an EMBL/GenBank/DDBJ whole genome shotgun (WGS) entry which is preliminary data.</text>
</comment>
<dbReference type="CDD" id="cd06173">
    <property type="entry name" value="MFS_MefA_like"/>
    <property type="match status" value="1"/>
</dbReference>
<dbReference type="InterPro" id="IPR036259">
    <property type="entry name" value="MFS_trans_sf"/>
</dbReference>
<sequence length="425" mass="43652">MADGSELPDGNAAAAPSVRRGALAPFRYRAFREVWLGNTASQLGSQMQSIGAAWLMTELTTSHAMVAAVPASGAFAVLLLSVPAGAVADNFDRRKIMLAAQSAMLVVSAILAVLTWAGKIGAFGLLAFTMMVGCGMAFSLPSWTASVRALAEPPVMPQAIALNSVSFNLGRSVGPALGGLVLAAGGVATAFALNALSYVALILALSRWRPNLPAPRREPLLRSIRAGLAFCRTSVPVRRVLIRGAAFSFSATAIQGLLPVILRGRLGGNETQFGVLLGAFGVGSVLGAVLSPPVRRRFGSEWAMMLGAAGSTIGLLGLALAPSVPMLLACQFAGGIGWTGCLTTFNVAMQLRVPAEILGRCMAIYQAVTIGSLAVGAWTWGLLADATSATAAVFVATVTLVAGTLVLRALSPLPARGEGVVLDRG</sequence>
<evidence type="ECO:0000256" key="4">
    <source>
        <dbReference type="ARBA" id="ARBA00022692"/>
    </source>
</evidence>
<evidence type="ECO:0000313" key="9">
    <source>
        <dbReference type="EMBL" id="MFC3174952.1"/>
    </source>
</evidence>
<feature type="transmembrane region" description="Helical" evidence="7">
    <location>
        <begin position="64"/>
        <end position="84"/>
    </location>
</feature>
<feature type="transmembrane region" description="Helical" evidence="7">
    <location>
        <begin position="240"/>
        <end position="261"/>
    </location>
</feature>
<feature type="domain" description="Major facilitator superfamily (MFS) profile" evidence="8">
    <location>
        <begin position="30"/>
        <end position="415"/>
    </location>
</feature>
<keyword evidence="10" id="KW-1185">Reference proteome</keyword>
<dbReference type="InterPro" id="IPR010290">
    <property type="entry name" value="TM_effector"/>
</dbReference>
<dbReference type="Pfam" id="PF05977">
    <property type="entry name" value="MFS_3"/>
    <property type="match status" value="1"/>
</dbReference>
<evidence type="ECO:0000256" key="3">
    <source>
        <dbReference type="ARBA" id="ARBA00022475"/>
    </source>
</evidence>
<keyword evidence="4 7" id="KW-0812">Transmembrane</keyword>
<evidence type="ECO:0000256" key="5">
    <source>
        <dbReference type="ARBA" id="ARBA00022989"/>
    </source>
</evidence>
<comment type="subcellular location">
    <subcellularLocation>
        <location evidence="1">Cell membrane</location>
        <topology evidence="1">Multi-pass membrane protein</topology>
    </subcellularLocation>
</comment>